<comment type="caution">
    <text evidence="7">The sequence shown here is derived from an EMBL/GenBank/DDBJ whole genome shotgun (WGS) entry which is preliminary data.</text>
</comment>
<evidence type="ECO:0000259" key="6">
    <source>
        <dbReference type="PROSITE" id="PS51900"/>
    </source>
</evidence>
<dbReference type="Gene3D" id="1.10.150.130">
    <property type="match status" value="1"/>
</dbReference>
<dbReference type="GO" id="GO:0006310">
    <property type="term" value="P:DNA recombination"/>
    <property type="evidence" value="ECO:0007669"/>
    <property type="project" value="UniProtKB-KW"/>
</dbReference>
<comment type="similarity">
    <text evidence="1">Belongs to the 'phage' integrase family.</text>
</comment>
<gene>
    <name evidence="7" type="ORF">GN331_13130</name>
</gene>
<dbReference type="PANTHER" id="PTHR30629">
    <property type="entry name" value="PROPHAGE INTEGRASE"/>
    <property type="match status" value="1"/>
</dbReference>
<evidence type="ECO:0000313" key="8">
    <source>
        <dbReference type="Proteomes" id="UP000479692"/>
    </source>
</evidence>
<dbReference type="PROSITE" id="PS51900">
    <property type="entry name" value="CB"/>
    <property type="match status" value="1"/>
</dbReference>
<dbReference type="InterPro" id="IPR044068">
    <property type="entry name" value="CB"/>
</dbReference>
<evidence type="ECO:0000256" key="5">
    <source>
        <dbReference type="PROSITE-ProRule" id="PRU01248"/>
    </source>
</evidence>
<keyword evidence="4" id="KW-0233">DNA recombination</keyword>
<protein>
    <recommendedName>
        <fullName evidence="6">Core-binding (CB) domain-containing protein</fullName>
    </recommendedName>
</protein>
<dbReference type="PANTHER" id="PTHR30629:SF2">
    <property type="entry name" value="PROPHAGE INTEGRASE INTS-RELATED"/>
    <property type="match status" value="1"/>
</dbReference>
<name>A0A7C9LYG5_9GAMM</name>
<reference evidence="7 8" key="1">
    <citation type="submission" date="2019-12" db="EMBL/GenBank/DDBJ databases">
        <authorList>
            <person name="Xu J."/>
        </authorList>
    </citation>
    <scope>NUCLEOTIDE SEQUENCE [LARGE SCALE GENOMIC DNA]</scope>
    <source>
        <strain evidence="7 8">HX-5-24</strain>
    </source>
</reference>
<dbReference type="InterPro" id="IPR050808">
    <property type="entry name" value="Phage_Integrase"/>
</dbReference>
<dbReference type="AlphaFoldDB" id="A0A7C9LYG5"/>
<dbReference type="InterPro" id="IPR038488">
    <property type="entry name" value="Integrase_DNA-bd_sf"/>
</dbReference>
<keyword evidence="3 5" id="KW-0238">DNA-binding</keyword>
<keyword evidence="8" id="KW-1185">Reference proteome</keyword>
<dbReference type="Gene3D" id="1.10.443.10">
    <property type="entry name" value="Intergrase catalytic core"/>
    <property type="match status" value="1"/>
</dbReference>
<feature type="domain" description="Core-binding (CB)" evidence="6">
    <location>
        <begin position="120"/>
        <end position="199"/>
    </location>
</feature>
<dbReference type="Proteomes" id="UP000479692">
    <property type="component" value="Unassembled WGS sequence"/>
</dbReference>
<keyword evidence="2" id="KW-0229">DNA integration</keyword>
<evidence type="ECO:0000313" key="7">
    <source>
        <dbReference type="EMBL" id="MUV15145.1"/>
    </source>
</evidence>
<evidence type="ECO:0000256" key="2">
    <source>
        <dbReference type="ARBA" id="ARBA00022908"/>
    </source>
</evidence>
<proteinExistence type="inferred from homology"/>
<dbReference type="InterPro" id="IPR011010">
    <property type="entry name" value="DNA_brk_join_enz"/>
</dbReference>
<dbReference type="GO" id="GO:0015074">
    <property type="term" value="P:DNA integration"/>
    <property type="evidence" value="ECO:0007669"/>
    <property type="project" value="UniProtKB-KW"/>
</dbReference>
<dbReference type="RefSeq" id="WP_156642698.1">
    <property type="nucleotide sequence ID" value="NZ_WOXT01000004.1"/>
</dbReference>
<organism evidence="7 8">
    <name type="scientific">Noviluteimonas gilva</name>
    <dbReference type="NCBI Taxonomy" id="2682097"/>
    <lineage>
        <taxon>Bacteria</taxon>
        <taxon>Pseudomonadati</taxon>
        <taxon>Pseudomonadota</taxon>
        <taxon>Gammaproteobacteria</taxon>
        <taxon>Lysobacterales</taxon>
        <taxon>Lysobacteraceae</taxon>
        <taxon>Noviluteimonas</taxon>
    </lineage>
</organism>
<sequence>MPQVNFNEKKVTAILRQPHRARIEYVDAAVPGLCLRVGPGGAAWFYRCNVGGGKLRQKLGGHDAIARNAAALTPPVSATTLARRMAGKIDDDVANGRHPKIEQARERTEAAAAIELSAHRAFHTMAEGWWSVHAPTMGTRSRQDYRRELDLILAKFADTDIAAVKRGHLVAYLDARARRSSAGANRAAVVIRLLFAHARDRLGWEYSPAAEIANPAKQKLRDRVLDRDEIRILWRAAELAGYPYGHAIRMLICVPVRTSELGGLLRADVDSLGEHWKQRKNKSSRRTDLWLGDYALAILNDCPDHGPDAPFFVASFDRNGVPRGIRSDTWHNALNRHVRPFLDRAADELGLPRIAEWWTPHDLRRTVRSGLTGWCGVPKENAERVLNHSVRNRLEATYDHADYRPQVADALCRWDDELDAILNGRPPVRVAMPVRRSQRRVADAA</sequence>
<dbReference type="GO" id="GO:0003677">
    <property type="term" value="F:DNA binding"/>
    <property type="evidence" value="ECO:0007669"/>
    <property type="project" value="UniProtKB-UniRule"/>
</dbReference>
<evidence type="ECO:0000256" key="3">
    <source>
        <dbReference type="ARBA" id="ARBA00023125"/>
    </source>
</evidence>
<evidence type="ECO:0000256" key="4">
    <source>
        <dbReference type="ARBA" id="ARBA00023172"/>
    </source>
</evidence>
<dbReference type="InterPro" id="IPR010998">
    <property type="entry name" value="Integrase_recombinase_N"/>
</dbReference>
<accession>A0A7C9LYG5</accession>
<evidence type="ECO:0000256" key="1">
    <source>
        <dbReference type="ARBA" id="ARBA00008857"/>
    </source>
</evidence>
<dbReference type="Gene3D" id="3.30.160.390">
    <property type="entry name" value="Integrase, DNA-binding domain"/>
    <property type="match status" value="1"/>
</dbReference>
<dbReference type="InterPro" id="IPR013762">
    <property type="entry name" value="Integrase-like_cat_sf"/>
</dbReference>
<dbReference type="SUPFAM" id="SSF56349">
    <property type="entry name" value="DNA breaking-rejoining enzymes"/>
    <property type="match status" value="1"/>
</dbReference>
<dbReference type="EMBL" id="WOXT01000004">
    <property type="protein sequence ID" value="MUV15145.1"/>
    <property type="molecule type" value="Genomic_DNA"/>
</dbReference>